<evidence type="ECO:0000313" key="2">
    <source>
        <dbReference type="Proteomes" id="UP001107558"/>
    </source>
</evidence>
<comment type="caution">
    <text evidence="1">The sequence shown here is derived from an EMBL/GenBank/DDBJ whole genome shotgun (WGS) entry which is preliminary data.</text>
</comment>
<accession>A0A9J6BAI4</accession>
<sequence>MIADLFDQNDLEEQLIVVAKNSERRSDGGFRTINVQQQQIIENREENDVENKTDQQNEENFFETVTKMLVKLKAKDLHLEHLAKRAERAIKEAFQPTPKRSKNVVDYFK</sequence>
<protein>
    <submittedName>
        <fullName evidence="1">Uncharacterized protein</fullName>
    </submittedName>
</protein>
<dbReference type="EMBL" id="JADBJN010000004">
    <property type="protein sequence ID" value="KAG5666701.1"/>
    <property type="molecule type" value="Genomic_DNA"/>
</dbReference>
<name>A0A9J6BAI4_POLVA</name>
<organism evidence="1 2">
    <name type="scientific">Polypedilum vanderplanki</name>
    <name type="common">Sleeping chironomid midge</name>
    <dbReference type="NCBI Taxonomy" id="319348"/>
    <lineage>
        <taxon>Eukaryota</taxon>
        <taxon>Metazoa</taxon>
        <taxon>Ecdysozoa</taxon>
        <taxon>Arthropoda</taxon>
        <taxon>Hexapoda</taxon>
        <taxon>Insecta</taxon>
        <taxon>Pterygota</taxon>
        <taxon>Neoptera</taxon>
        <taxon>Endopterygota</taxon>
        <taxon>Diptera</taxon>
        <taxon>Nematocera</taxon>
        <taxon>Chironomoidea</taxon>
        <taxon>Chironomidae</taxon>
        <taxon>Chironominae</taxon>
        <taxon>Polypedilum</taxon>
        <taxon>Polypedilum</taxon>
    </lineage>
</organism>
<evidence type="ECO:0000313" key="1">
    <source>
        <dbReference type="EMBL" id="KAG5666701.1"/>
    </source>
</evidence>
<reference evidence="1" key="1">
    <citation type="submission" date="2021-03" db="EMBL/GenBank/DDBJ databases">
        <title>Chromosome level genome of the anhydrobiotic midge Polypedilum vanderplanki.</title>
        <authorList>
            <person name="Yoshida Y."/>
            <person name="Kikawada T."/>
            <person name="Gusev O."/>
        </authorList>
    </citation>
    <scope>NUCLEOTIDE SEQUENCE</scope>
    <source>
        <strain evidence="1">NIAS01</strain>
        <tissue evidence="1">Whole body or cell culture</tissue>
    </source>
</reference>
<dbReference type="Proteomes" id="UP001107558">
    <property type="component" value="Chromosome 4"/>
</dbReference>
<gene>
    <name evidence="1" type="ORF">PVAND_014716</name>
</gene>
<dbReference type="AlphaFoldDB" id="A0A9J6BAI4"/>
<keyword evidence="2" id="KW-1185">Reference proteome</keyword>
<proteinExistence type="predicted"/>